<proteinExistence type="predicted"/>
<feature type="region of interest" description="Disordered" evidence="1">
    <location>
        <begin position="42"/>
        <end position="61"/>
    </location>
</feature>
<organism evidence="3 4">
    <name type="scientific">Methyloligella solikamskensis</name>
    <dbReference type="NCBI Taxonomy" id="1177756"/>
    <lineage>
        <taxon>Bacteria</taxon>
        <taxon>Pseudomonadati</taxon>
        <taxon>Pseudomonadota</taxon>
        <taxon>Alphaproteobacteria</taxon>
        <taxon>Hyphomicrobiales</taxon>
        <taxon>Hyphomicrobiaceae</taxon>
        <taxon>Methyloligella</taxon>
    </lineage>
</organism>
<reference evidence="4" key="1">
    <citation type="journal article" date="2019" name="Int. J. Syst. Evol. Microbiol.">
        <title>The Global Catalogue of Microorganisms (GCM) 10K type strain sequencing project: providing services to taxonomists for standard genome sequencing and annotation.</title>
        <authorList>
            <consortium name="The Broad Institute Genomics Platform"/>
            <consortium name="The Broad Institute Genome Sequencing Center for Infectious Disease"/>
            <person name="Wu L."/>
            <person name="Ma J."/>
        </authorList>
    </citation>
    <scope>NUCLEOTIDE SEQUENCE [LARGE SCALE GENOMIC DNA]</scope>
    <source>
        <strain evidence="4">CCUG 61697</strain>
    </source>
</reference>
<keyword evidence="4" id="KW-1185">Reference proteome</keyword>
<keyword evidence="2" id="KW-0472">Membrane</keyword>
<dbReference type="Proteomes" id="UP001597102">
    <property type="component" value="Unassembled WGS sequence"/>
</dbReference>
<evidence type="ECO:0000256" key="2">
    <source>
        <dbReference type="SAM" id="Phobius"/>
    </source>
</evidence>
<dbReference type="EMBL" id="JBHTJO010000001">
    <property type="protein sequence ID" value="MFD0986242.1"/>
    <property type="molecule type" value="Genomic_DNA"/>
</dbReference>
<evidence type="ECO:0000256" key="1">
    <source>
        <dbReference type="SAM" id="MobiDB-lite"/>
    </source>
</evidence>
<accession>A0ABW3J736</accession>
<name>A0ABW3J736_9HYPH</name>
<evidence type="ECO:0000313" key="4">
    <source>
        <dbReference type="Proteomes" id="UP001597102"/>
    </source>
</evidence>
<feature type="transmembrane region" description="Helical" evidence="2">
    <location>
        <begin position="87"/>
        <end position="110"/>
    </location>
</feature>
<sequence>MPRTYKKPDSAIEQEWIALTGADGRGQRNPYAPWSVYVPPARPTPHRTPLKPPRTPPVQQYGTIKFTPNRALPASRAKGGLKLFLKVVMYAVLSFFGLILAVSILAAIIAP</sequence>
<keyword evidence="2" id="KW-1133">Transmembrane helix</keyword>
<protein>
    <submittedName>
        <fullName evidence="3">Uncharacterized protein</fullName>
    </submittedName>
</protein>
<keyword evidence="2" id="KW-0812">Transmembrane</keyword>
<dbReference type="RefSeq" id="WP_379085997.1">
    <property type="nucleotide sequence ID" value="NZ_JBHTJO010000001.1"/>
</dbReference>
<comment type="caution">
    <text evidence="3">The sequence shown here is derived from an EMBL/GenBank/DDBJ whole genome shotgun (WGS) entry which is preliminary data.</text>
</comment>
<gene>
    <name evidence="3" type="ORF">ACFQ2F_03950</name>
</gene>
<evidence type="ECO:0000313" key="3">
    <source>
        <dbReference type="EMBL" id="MFD0986242.1"/>
    </source>
</evidence>